<evidence type="ECO:0000256" key="13">
    <source>
        <dbReference type="ARBA" id="ARBA00047594"/>
    </source>
</evidence>
<evidence type="ECO:0000256" key="8">
    <source>
        <dbReference type="ARBA" id="ARBA00022989"/>
    </source>
</evidence>
<keyword evidence="10 14" id="KW-0046">Antibiotic resistance</keyword>
<dbReference type="EMBL" id="JAPOHD010000017">
    <property type="protein sequence ID" value="MCY1720465.1"/>
    <property type="molecule type" value="Genomic_DNA"/>
</dbReference>
<dbReference type="PANTHER" id="PTHR30622:SF2">
    <property type="entry name" value="UNDECAPRENYL-DIPHOSPHATASE"/>
    <property type="match status" value="1"/>
</dbReference>
<comment type="similarity">
    <text evidence="2 14">Belongs to the UppP family.</text>
</comment>
<evidence type="ECO:0000256" key="3">
    <source>
        <dbReference type="ARBA" id="ARBA00012374"/>
    </source>
</evidence>
<dbReference type="InterPro" id="IPR003824">
    <property type="entry name" value="UppP"/>
</dbReference>
<keyword evidence="6 14" id="KW-0812">Transmembrane</keyword>
<sequence>MNSLQALLLGIIQGLTEFLPVSSSGHIEIGHALLNLNEGNDLLFVLTVHVATVLSTIIVFRKDIIGLITDLLKFEKNDSTIYIAKLIVASIPIAIVGMLFKEEVESFFTGNLFFVGCMLLFTACLLALTHFVKKSDGKITFFKAFIIGIAQTVAVLPGISRSGSTIATGILLNIKKDEVARFSFLMVLIPILGAAFVDIIGGNLSAAEVDTIPLLAGFLGAFISGLLACSLMLKVVKQGKLIYFAIYCSLIGLIAIFAA</sequence>
<proteinExistence type="inferred from homology"/>
<keyword evidence="9 14" id="KW-0472">Membrane</keyword>
<keyword evidence="14" id="KW-0573">Peptidoglycan synthesis</keyword>
<dbReference type="Proteomes" id="UP001145087">
    <property type="component" value="Unassembled WGS sequence"/>
</dbReference>
<comment type="function">
    <text evidence="14">Catalyzes the dephosphorylation of undecaprenyl diphosphate (UPP). Confers resistance to bacitracin.</text>
</comment>
<evidence type="ECO:0000256" key="4">
    <source>
        <dbReference type="ARBA" id="ARBA00021581"/>
    </source>
</evidence>
<dbReference type="EC" id="3.6.1.27" evidence="3 14"/>
<evidence type="ECO:0000256" key="14">
    <source>
        <dbReference type="HAMAP-Rule" id="MF_01006"/>
    </source>
</evidence>
<evidence type="ECO:0000256" key="12">
    <source>
        <dbReference type="ARBA" id="ARBA00032932"/>
    </source>
</evidence>
<dbReference type="RefSeq" id="WP_343332798.1">
    <property type="nucleotide sequence ID" value="NZ_JAPOHD010000017.1"/>
</dbReference>
<dbReference type="AlphaFoldDB" id="A0A9X3J797"/>
<comment type="caution">
    <text evidence="15">The sequence shown here is derived from an EMBL/GenBank/DDBJ whole genome shotgun (WGS) entry which is preliminary data.</text>
</comment>
<keyword evidence="5 14" id="KW-1003">Cell membrane</keyword>
<keyword evidence="14" id="KW-0133">Cell shape</keyword>
<feature type="transmembrane region" description="Helical" evidence="14">
    <location>
        <begin position="42"/>
        <end position="60"/>
    </location>
</feature>
<dbReference type="GO" id="GO:0050380">
    <property type="term" value="F:undecaprenyl-diphosphatase activity"/>
    <property type="evidence" value="ECO:0007669"/>
    <property type="project" value="UniProtKB-UniRule"/>
</dbReference>
<evidence type="ECO:0000256" key="1">
    <source>
        <dbReference type="ARBA" id="ARBA00004651"/>
    </source>
</evidence>
<name>A0A9X3J797_9BACT</name>
<keyword evidence="16" id="KW-1185">Reference proteome</keyword>
<organism evidence="15 16">
    <name type="scientific">Draconibacterium aestuarii</name>
    <dbReference type="NCBI Taxonomy" id="2998507"/>
    <lineage>
        <taxon>Bacteria</taxon>
        <taxon>Pseudomonadati</taxon>
        <taxon>Bacteroidota</taxon>
        <taxon>Bacteroidia</taxon>
        <taxon>Marinilabiliales</taxon>
        <taxon>Prolixibacteraceae</taxon>
        <taxon>Draconibacterium</taxon>
    </lineage>
</organism>
<protein>
    <recommendedName>
        <fullName evidence="4 14">Undecaprenyl-diphosphatase</fullName>
        <ecNumber evidence="3 14">3.6.1.27</ecNumber>
    </recommendedName>
    <alternativeName>
        <fullName evidence="12 14">Bacitracin resistance protein</fullName>
    </alternativeName>
    <alternativeName>
        <fullName evidence="11 14">Undecaprenyl pyrophosphate phosphatase</fullName>
    </alternativeName>
</protein>
<dbReference type="HAMAP" id="MF_01006">
    <property type="entry name" value="Undec_diphosphatase"/>
    <property type="match status" value="1"/>
</dbReference>
<evidence type="ECO:0000256" key="10">
    <source>
        <dbReference type="ARBA" id="ARBA00023251"/>
    </source>
</evidence>
<dbReference type="GO" id="GO:0071555">
    <property type="term" value="P:cell wall organization"/>
    <property type="evidence" value="ECO:0007669"/>
    <property type="project" value="UniProtKB-KW"/>
</dbReference>
<dbReference type="PANTHER" id="PTHR30622">
    <property type="entry name" value="UNDECAPRENYL-DIPHOSPHATASE"/>
    <property type="match status" value="1"/>
</dbReference>
<evidence type="ECO:0000256" key="7">
    <source>
        <dbReference type="ARBA" id="ARBA00022801"/>
    </source>
</evidence>
<dbReference type="Pfam" id="PF02673">
    <property type="entry name" value="BacA"/>
    <property type="match status" value="1"/>
</dbReference>
<evidence type="ECO:0000256" key="2">
    <source>
        <dbReference type="ARBA" id="ARBA00010621"/>
    </source>
</evidence>
<feature type="transmembrane region" description="Helical" evidence="14">
    <location>
        <begin position="179"/>
        <end position="200"/>
    </location>
</feature>
<dbReference type="GO" id="GO:0008360">
    <property type="term" value="P:regulation of cell shape"/>
    <property type="evidence" value="ECO:0007669"/>
    <property type="project" value="UniProtKB-KW"/>
</dbReference>
<evidence type="ECO:0000256" key="5">
    <source>
        <dbReference type="ARBA" id="ARBA00022475"/>
    </source>
</evidence>
<reference evidence="15" key="1">
    <citation type="submission" date="2022-11" db="EMBL/GenBank/DDBJ databases">
        <title>Marilongibacter aestuarii gen. nov., sp. nov., isolated from tidal flat sediment.</title>
        <authorList>
            <person name="Jiayan W."/>
        </authorList>
    </citation>
    <scope>NUCLEOTIDE SEQUENCE</scope>
    <source>
        <strain evidence="15">Z1-6</strain>
    </source>
</reference>
<feature type="transmembrane region" description="Helical" evidence="14">
    <location>
        <begin position="81"/>
        <end position="100"/>
    </location>
</feature>
<feature type="transmembrane region" description="Helical" evidence="14">
    <location>
        <begin position="212"/>
        <end position="235"/>
    </location>
</feature>
<evidence type="ECO:0000313" key="15">
    <source>
        <dbReference type="EMBL" id="MCY1720465.1"/>
    </source>
</evidence>
<feature type="transmembrane region" description="Helical" evidence="14">
    <location>
        <begin position="112"/>
        <end position="132"/>
    </location>
</feature>
<feature type="transmembrane region" description="Helical" evidence="14">
    <location>
        <begin position="241"/>
        <end position="258"/>
    </location>
</feature>
<dbReference type="GO" id="GO:0009252">
    <property type="term" value="P:peptidoglycan biosynthetic process"/>
    <property type="evidence" value="ECO:0007669"/>
    <property type="project" value="UniProtKB-KW"/>
</dbReference>
<evidence type="ECO:0000256" key="11">
    <source>
        <dbReference type="ARBA" id="ARBA00032707"/>
    </source>
</evidence>
<keyword evidence="7 14" id="KW-0378">Hydrolase</keyword>
<comment type="catalytic activity">
    <reaction evidence="13 14">
        <text>di-trans,octa-cis-undecaprenyl diphosphate + H2O = di-trans,octa-cis-undecaprenyl phosphate + phosphate + H(+)</text>
        <dbReference type="Rhea" id="RHEA:28094"/>
        <dbReference type="ChEBI" id="CHEBI:15377"/>
        <dbReference type="ChEBI" id="CHEBI:15378"/>
        <dbReference type="ChEBI" id="CHEBI:43474"/>
        <dbReference type="ChEBI" id="CHEBI:58405"/>
        <dbReference type="ChEBI" id="CHEBI:60392"/>
        <dbReference type="EC" id="3.6.1.27"/>
    </reaction>
</comment>
<dbReference type="GO" id="GO:0005886">
    <property type="term" value="C:plasma membrane"/>
    <property type="evidence" value="ECO:0007669"/>
    <property type="project" value="UniProtKB-SubCell"/>
</dbReference>
<evidence type="ECO:0000313" key="16">
    <source>
        <dbReference type="Proteomes" id="UP001145087"/>
    </source>
</evidence>
<gene>
    <name evidence="14" type="primary">uppP</name>
    <name evidence="15" type="ORF">OU798_08945</name>
</gene>
<keyword evidence="8 14" id="KW-1133">Transmembrane helix</keyword>
<evidence type="ECO:0000256" key="6">
    <source>
        <dbReference type="ARBA" id="ARBA00022692"/>
    </source>
</evidence>
<comment type="subcellular location">
    <subcellularLocation>
        <location evidence="1 14">Cell membrane</location>
        <topology evidence="1 14">Multi-pass membrane protein</topology>
    </subcellularLocation>
</comment>
<evidence type="ECO:0000256" key="9">
    <source>
        <dbReference type="ARBA" id="ARBA00023136"/>
    </source>
</evidence>
<accession>A0A9X3J797</accession>
<comment type="miscellaneous">
    <text evidence="14">Bacitracin is thought to be involved in the inhibition of peptidoglycan synthesis by sequestering undecaprenyl diphosphate, thereby reducing the pool of lipid carrier available.</text>
</comment>
<dbReference type="GO" id="GO:0046677">
    <property type="term" value="P:response to antibiotic"/>
    <property type="evidence" value="ECO:0007669"/>
    <property type="project" value="UniProtKB-UniRule"/>
</dbReference>
<keyword evidence="14" id="KW-0961">Cell wall biogenesis/degradation</keyword>